<evidence type="ECO:0000313" key="1">
    <source>
        <dbReference type="EMBL" id="GBO04086.1"/>
    </source>
</evidence>
<gene>
    <name evidence="1" type="ORF">AVEN_192965_1</name>
    <name evidence="2" type="ORF">AVEN_226424_1</name>
</gene>
<protein>
    <submittedName>
        <fullName evidence="2">Uncharacterized protein</fullName>
    </submittedName>
</protein>
<comment type="caution">
    <text evidence="2">The sequence shown here is derived from an EMBL/GenBank/DDBJ whole genome shotgun (WGS) entry which is preliminary data.</text>
</comment>
<accession>A0A4Y2TXL0</accession>
<sequence length="136" mass="15821">MVSVCEITLLMDSPQCNRFPPLSDREQNWAARDQRNYPIIQNSQRPKARDHHQNPYTDLAIDPGYRVIRRPFDLNRRHFLRILSTVVKSGCICLCDFSSAVWTRDCASVEGRPTVGKYIRRCCCFICWESRIPCLG</sequence>
<dbReference type="EMBL" id="BGPR01031185">
    <property type="protein sequence ID" value="GBO04086.1"/>
    <property type="molecule type" value="Genomic_DNA"/>
</dbReference>
<dbReference type="EMBL" id="BGPR01031186">
    <property type="protein sequence ID" value="GBO04087.1"/>
    <property type="molecule type" value="Genomic_DNA"/>
</dbReference>
<dbReference type="Proteomes" id="UP000499080">
    <property type="component" value="Unassembled WGS sequence"/>
</dbReference>
<evidence type="ECO:0000313" key="2">
    <source>
        <dbReference type="EMBL" id="GBO04087.1"/>
    </source>
</evidence>
<keyword evidence="3" id="KW-1185">Reference proteome</keyword>
<proteinExistence type="predicted"/>
<dbReference type="AlphaFoldDB" id="A0A4Y2TXL0"/>
<organism evidence="2 3">
    <name type="scientific">Araneus ventricosus</name>
    <name type="common">Orbweaver spider</name>
    <name type="synonym">Epeira ventricosa</name>
    <dbReference type="NCBI Taxonomy" id="182803"/>
    <lineage>
        <taxon>Eukaryota</taxon>
        <taxon>Metazoa</taxon>
        <taxon>Ecdysozoa</taxon>
        <taxon>Arthropoda</taxon>
        <taxon>Chelicerata</taxon>
        <taxon>Arachnida</taxon>
        <taxon>Araneae</taxon>
        <taxon>Araneomorphae</taxon>
        <taxon>Entelegynae</taxon>
        <taxon>Araneoidea</taxon>
        <taxon>Araneidae</taxon>
        <taxon>Araneus</taxon>
    </lineage>
</organism>
<reference evidence="2 3" key="1">
    <citation type="journal article" date="2019" name="Sci. Rep.">
        <title>Orb-weaving spider Araneus ventricosus genome elucidates the spidroin gene catalogue.</title>
        <authorList>
            <person name="Kono N."/>
            <person name="Nakamura H."/>
            <person name="Ohtoshi R."/>
            <person name="Moran D.A.P."/>
            <person name="Shinohara A."/>
            <person name="Yoshida Y."/>
            <person name="Fujiwara M."/>
            <person name="Mori M."/>
            <person name="Tomita M."/>
            <person name="Arakawa K."/>
        </authorList>
    </citation>
    <scope>NUCLEOTIDE SEQUENCE [LARGE SCALE GENOMIC DNA]</scope>
</reference>
<evidence type="ECO:0000313" key="3">
    <source>
        <dbReference type="Proteomes" id="UP000499080"/>
    </source>
</evidence>
<name>A0A4Y2TXL0_ARAVE</name>